<feature type="transmembrane region" description="Helical" evidence="10">
    <location>
        <begin position="46"/>
        <end position="65"/>
    </location>
</feature>
<evidence type="ECO:0000256" key="7">
    <source>
        <dbReference type="ARBA" id="ARBA00022989"/>
    </source>
</evidence>
<keyword evidence="7 10" id="KW-1133">Transmembrane helix</keyword>
<dbReference type="RefSeq" id="WP_201327913.1">
    <property type="nucleotide sequence ID" value="NZ_AP017470.1"/>
</dbReference>
<dbReference type="GO" id="GO:0020037">
    <property type="term" value="F:heme binding"/>
    <property type="evidence" value="ECO:0007669"/>
    <property type="project" value="InterPro"/>
</dbReference>
<dbReference type="InterPro" id="IPR002541">
    <property type="entry name" value="Cyt_c_assembly"/>
</dbReference>
<feature type="domain" description="Cytochrome c assembly protein" evidence="11">
    <location>
        <begin position="74"/>
        <end position="278"/>
    </location>
</feature>
<comment type="subcellular location">
    <subcellularLocation>
        <location evidence="2">Membrane</location>
        <topology evidence="2">Multi-pass membrane protein</topology>
    </subcellularLocation>
</comment>
<evidence type="ECO:0000256" key="1">
    <source>
        <dbReference type="ARBA" id="ARBA00002442"/>
    </source>
</evidence>
<sequence length="291" mass="33311">MITLIENFSRINTFLFALIWVYFIAFIIYTVSLFSRSKGLYAFGRITLFIGFLINGYLIIQRWIQAGRPPFKTFYESLIFASFCIILVYLVIELFRKVKIVGAASILMSLGCLLFAVVKVDVEIINLPPALQSGWFIPHVVIYFVGYGALAVSFATGILYLFFPDKIELKGDTKWSNFLINALGGEVIDLEEFTHQLIIVGFTFLNLGLITGSLWAKFAWGDYWFWDPKENWSLITWLIYISYFHLRYVKGWRGRKAVIFAIIGFLAVVFTYLGMSVLPTASMSEHVYTGS</sequence>
<name>A0A7R6T0C4_9BACT</name>
<dbReference type="AlphaFoldDB" id="A0A7R6T0C4"/>
<dbReference type="PANTHER" id="PTHR30071:SF1">
    <property type="entry name" value="CYTOCHROME B_B6 PROTEIN-RELATED"/>
    <property type="match status" value="1"/>
</dbReference>
<feature type="transmembrane region" description="Helical" evidence="10">
    <location>
        <begin position="77"/>
        <end position="95"/>
    </location>
</feature>
<dbReference type="InterPro" id="IPR017562">
    <property type="entry name" value="Cyt_c_biogenesis_CcsA"/>
</dbReference>
<feature type="transmembrane region" description="Helical" evidence="10">
    <location>
        <begin position="232"/>
        <end position="250"/>
    </location>
</feature>
<comment type="function">
    <text evidence="1">Required for the export of heme to the periplasm for the biogenesis of c-type cytochromes.</text>
</comment>
<dbReference type="EMBL" id="AP017470">
    <property type="protein sequence ID" value="BBB33600.1"/>
    <property type="molecule type" value="Genomic_DNA"/>
</dbReference>
<organism evidence="12 13">
    <name type="scientific">Thermotomaculum hydrothermale</name>
    <dbReference type="NCBI Taxonomy" id="981385"/>
    <lineage>
        <taxon>Bacteria</taxon>
        <taxon>Pseudomonadati</taxon>
        <taxon>Acidobacteriota</taxon>
        <taxon>Holophagae</taxon>
        <taxon>Thermotomaculales</taxon>
        <taxon>Thermotomaculaceae</taxon>
        <taxon>Thermotomaculum</taxon>
    </lineage>
</organism>
<dbReference type="GO" id="GO:0015232">
    <property type="term" value="F:heme transmembrane transporter activity"/>
    <property type="evidence" value="ECO:0007669"/>
    <property type="project" value="InterPro"/>
</dbReference>
<keyword evidence="9 10" id="KW-0472">Membrane</keyword>
<keyword evidence="5 10" id="KW-0812">Transmembrane</keyword>
<evidence type="ECO:0000256" key="4">
    <source>
        <dbReference type="ARBA" id="ARBA00016463"/>
    </source>
</evidence>
<accession>A0A7R6T0C4</accession>
<dbReference type="InterPro" id="IPR045062">
    <property type="entry name" value="Cyt_c_biogenesis_CcsA/CcmC"/>
</dbReference>
<keyword evidence="13" id="KW-1185">Reference proteome</keyword>
<evidence type="ECO:0000313" key="13">
    <source>
        <dbReference type="Proteomes" id="UP000595564"/>
    </source>
</evidence>
<reference evidence="12 13" key="1">
    <citation type="journal article" date="2012" name="Extremophiles">
        <title>Thermotomaculum hydrothermale gen. nov., sp. nov., a novel heterotrophic thermophile within the phylum Acidobacteria from a deep-sea hydrothermal vent chimney in the Southern Okinawa Trough.</title>
        <authorList>
            <person name="Izumi H."/>
            <person name="Nunoura T."/>
            <person name="Miyazaki M."/>
            <person name="Mino S."/>
            <person name="Toki T."/>
            <person name="Takai K."/>
            <person name="Sako Y."/>
            <person name="Sawabe T."/>
            <person name="Nakagawa S."/>
        </authorList>
    </citation>
    <scope>NUCLEOTIDE SEQUENCE [LARGE SCALE GENOMIC DNA]</scope>
    <source>
        <strain evidence="12 13">AC55</strain>
    </source>
</reference>
<gene>
    <name evidence="12" type="ORF">TTHT_2172</name>
</gene>
<evidence type="ECO:0000256" key="2">
    <source>
        <dbReference type="ARBA" id="ARBA00004141"/>
    </source>
</evidence>
<dbReference type="InterPro" id="IPR003557">
    <property type="entry name" value="Cyt_c_biogenesis_CcmC"/>
</dbReference>
<evidence type="ECO:0000259" key="11">
    <source>
        <dbReference type="Pfam" id="PF01578"/>
    </source>
</evidence>
<feature type="transmembrane region" description="Helical" evidence="10">
    <location>
        <begin position="197"/>
        <end position="220"/>
    </location>
</feature>
<evidence type="ECO:0000256" key="10">
    <source>
        <dbReference type="SAM" id="Phobius"/>
    </source>
</evidence>
<evidence type="ECO:0000256" key="9">
    <source>
        <dbReference type="ARBA" id="ARBA00023136"/>
    </source>
</evidence>
<evidence type="ECO:0000256" key="5">
    <source>
        <dbReference type="ARBA" id="ARBA00022692"/>
    </source>
</evidence>
<evidence type="ECO:0000256" key="6">
    <source>
        <dbReference type="ARBA" id="ARBA00022748"/>
    </source>
</evidence>
<feature type="transmembrane region" description="Helical" evidence="10">
    <location>
        <begin position="140"/>
        <end position="163"/>
    </location>
</feature>
<evidence type="ECO:0000313" key="12">
    <source>
        <dbReference type="EMBL" id="BBB33600.1"/>
    </source>
</evidence>
<keyword evidence="8" id="KW-0793">Thylakoid</keyword>
<dbReference type="NCBIfam" id="TIGR03144">
    <property type="entry name" value="cytochr_II_ccsB"/>
    <property type="match status" value="1"/>
</dbReference>
<proteinExistence type="inferred from homology"/>
<dbReference type="KEGG" id="thyd:TTHT_2172"/>
<comment type="similarity">
    <text evidence="3">Belongs to the CcmC/CycZ/HelC family.</text>
</comment>
<dbReference type="GO" id="GO:0017004">
    <property type="term" value="P:cytochrome complex assembly"/>
    <property type="evidence" value="ECO:0007669"/>
    <property type="project" value="UniProtKB-KW"/>
</dbReference>
<feature type="transmembrane region" description="Helical" evidence="10">
    <location>
        <begin position="14"/>
        <end position="34"/>
    </location>
</feature>
<evidence type="ECO:0000256" key="8">
    <source>
        <dbReference type="ARBA" id="ARBA00023078"/>
    </source>
</evidence>
<dbReference type="Pfam" id="PF01578">
    <property type="entry name" value="Cytochrom_C_asm"/>
    <property type="match status" value="1"/>
</dbReference>
<dbReference type="Proteomes" id="UP000595564">
    <property type="component" value="Chromosome"/>
</dbReference>
<evidence type="ECO:0000256" key="3">
    <source>
        <dbReference type="ARBA" id="ARBA00005840"/>
    </source>
</evidence>
<protein>
    <recommendedName>
        <fullName evidence="4">Heme exporter protein C</fullName>
    </recommendedName>
</protein>
<dbReference type="PANTHER" id="PTHR30071">
    <property type="entry name" value="HEME EXPORTER PROTEIN C"/>
    <property type="match status" value="1"/>
</dbReference>
<dbReference type="GO" id="GO:0005886">
    <property type="term" value="C:plasma membrane"/>
    <property type="evidence" value="ECO:0007669"/>
    <property type="project" value="TreeGrafter"/>
</dbReference>
<dbReference type="PRINTS" id="PR01386">
    <property type="entry name" value="CCMCBIOGNSIS"/>
</dbReference>
<feature type="transmembrane region" description="Helical" evidence="10">
    <location>
        <begin position="257"/>
        <end position="278"/>
    </location>
</feature>
<keyword evidence="6" id="KW-0201">Cytochrome c-type biogenesis</keyword>
<feature type="transmembrane region" description="Helical" evidence="10">
    <location>
        <begin position="100"/>
        <end position="120"/>
    </location>
</feature>